<accession>A0A3M7SMD2</accession>
<comment type="caution">
    <text evidence="1">The sequence shown here is derived from an EMBL/GenBank/DDBJ whole genome shotgun (WGS) entry which is preliminary data.</text>
</comment>
<dbReference type="EMBL" id="REGN01001139">
    <property type="protein sequence ID" value="RNA36698.1"/>
    <property type="molecule type" value="Genomic_DNA"/>
</dbReference>
<sequence length="134" mass="15371">MDAKTFPLKFNPIQASTLDSLLNRTAFLLSVPSKSSYSRLIVYDSVASEKYSIISSCSISTYNYLKLFLTINSLTTWSKEKSHLYANLLNLQKSVKIINTREPYPMFFLDSFVMIIKDIYSKGMILMLNNSKQK</sequence>
<keyword evidence="2" id="KW-1185">Reference proteome</keyword>
<proteinExistence type="predicted"/>
<dbReference type="Proteomes" id="UP000276133">
    <property type="component" value="Unassembled WGS sequence"/>
</dbReference>
<organism evidence="1 2">
    <name type="scientific">Brachionus plicatilis</name>
    <name type="common">Marine rotifer</name>
    <name type="synonym">Brachionus muelleri</name>
    <dbReference type="NCBI Taxonomy" id="10195"/>
    <lineage>
        <taxon>Eukaryota</taxon>
        <taxon>Metazoa</taxon>
        <taxon>Spiralia</taxon>
        <taxon>Gnathifera</taxon>
        <taxon>Rotifera</taxon>
        <taxon>Eurotatoria</taxon>
        <taxon>Monogononta</taxon>
        <taxon>Pseudotrocha</taxon>
        <taxon>Ploima</taxon>
        <taxon>Brachionidae</taxon>
        <taxon>Brachionus</taxon>
    </lineage>
</organism>
<evidence type="ECO:0000313" key="2">
    <source>
        <dbReference type="Proteomes" id="UP000276133"/>
    </source>
</evidence>
<name>A0A3M7SMD2_BRAPC</name>
<evidence type="ECO:0000313" key="1">
    <source>
        <dbReference type="EMBL" id="RNA36698.1"/>
    </source>
</evidence>
<dbReference type="AlphaFoldDB" id="A0A3M7SMD2"/>
<gene>
    <name evidence="1" type="ORF">BpHYR1_011347</name>
</gene>
<protein>
    <submittedName>
        <fullName evidence="1">Uncharacterized protein</fullName>
    </submittedName>
</protein>
<reference evidence="1 2" key="1">
    <citation type="journal article" date="2018" name="Sci. Rep.">
        <title>Genomic signatures of local adaptation to the degree of environmental predictability in rotifers.</title>
        <authorList>
            <person name="Franch-Gras L."/>
            <person name="Hahn C."/>
            <person name="Garcia-Roger E.M."/>
            <person name="Carmona M.J."/>
            <person name="Serra M."/>
            <person name="Gomez A."/>
        </authorList>
    </citation>
    <scope>NUCLEOTIDE SEQUENCE [LARGE SCALE GENOMIC DNA]</scope>
    <source>
        <strain evidence="1">HYR1</strain>
    </source>
</reference>